<evidence type="ECO:0000256" key="4">
    <source>
        <dbReference type="RuleBase" id="RU003465"/>
    </source>
</evidence>
<keyword evidence="1" id="KW-0479">Metal-binding</keyword>
<dbReference type="SMART" id="SM00332">
    <property type="entry name" value="PP2Cc"/>
    <property type="match status" value="1"/>
</dbReference>
<gene>
    <name evidence="6" type="ORF">RUM43_002561</name>
</gene>
<evidence type="ECO:0000256" key="3">
    <source>
        <dbReference type="ARBA" id="ARBA00022912"/>
    </source>
</evidence>
<evidence type="ECO:0000256" key="1">
    <source>
        <dbReference type="ARBA" id="ARBA00022723"/>
    </source>
</evidence>
<evidence type="ECO:0000256" key="2">
    <source>
        <dbReference type="ARBA" id="ARBA00022801"/>
    </source>
</evidence>
<comment type="similarity">
    <text evidence="4">Belongs to the PP2C family.</text>
</comment>
<dbReference type="GO" id="GO:0046872">
    <property type="term" value="F:metal ion binding"/>
    <property type="evidence" value="ECO:0007669"/>
    <property type="project" value="UniProtKB-KW"/>
</dbReference>
<evidence type="ECO:0000313" key="7">
    <source>
        <dbReference type="Proteomes" id="UP001372834"/>
    </source>
</evidence>
<comment type="caution">
    <text evidence="6">The sequence shown here is derived from an EMBL/GenBank/DDBJ whole genome shotgun (WGS) entry which is preliminary data.</text>
</comment>
<keyword evidence="3 4" id="KW-0904">Protein phosphatase</keyword>
<accession>A0AAN8S2P6</accession>
<dbReference type="Proteomes" id="UP001372834">
    <property type="component" value="Unassembled WGS sequence"/>
</dbReference>
<protein>
    <recommendedName>
        <fullName evidence="5">PPM-type phosphatase domain-containing protein</fullName>
    </recommendedName>
</protein>
<dbReference type="SUPFAM" id="SSF81606">
    <property type="entry name" value="PP2C-like"/>
    <property type="match status" value="1"/>
</dbReference>
<dbReference type="EMBL" id="JAWJWE010000036">
    <property type="protein sequence ID" value="KAK6628745.1"/>
    <property type="molecule type" value="Genomic_DNA"/>
</dbReference>
<dbReference type="AlphaFoldDB" id="A0AAN8S2P6"/>
<evidence type="ECO:0000313" key="6">
    <source>
        <dbReference type="EMBL" id="KAK6628745.1"/>
    </source>
</evidence>
<keyword evidence="2 4" id="KW-0378">Hydrolase</keyword>
<organism evidence="6 7">
    <name type="scientific">Polyplax serrata</name>
    <name type="common">Common mouse louse</name>
    <dbReference type="NCBI Taxonomy" id="468196"/>
    <lineage>
        <taxon>Eukaryota</taxon>
        <taxon>Metazoa</taxon>
        <taxon>Ecdysozoa</taxon>
        <taxon>Arthropoda</taxon>
        <taxon>Hexapoda</taxon>
        <taxon>Insecta</taxon>
        <taxon>Pterygota</taxon>
        <taxon>Neoptera</taxon>
        <taxon>Paraneoptera</taxon>
        <taxon>Psocodea</taxon>
        <taxon>Troctomorpha</taxon>
        <taxon>Phthiraptera</taxon>
        <taxon>Anoplura</taxon>
        <taxon>Polyplacidae</taxon>
        <taxon>Polyplax</taxon>
    </lineage>
</organism>
<dbReference type="PANTHER" id="PTHR13832:SF792">
    <property type="entry name" value="GM14286P"/>
    <property type="match status" value="1"/>
</dbReference>
<evidence type="ECO:0000259" key="5">
    <source>
        <dbReference type="PROSITE" id="PS51746"/>
    </source>
</evidence>
<proteinExistence type="inferred from homology"/>
<dbReference type="InterPro" id="IPR036457">
    <property type="entry name" value="PPM-type-like_dom_sf"/>
</dbReference>
<reference evidence="6 7" key="1">
    <citation type="submission" date="2023-10" db="EMBL/GenBank/DDBJ databases">
        <title>Genomes of two closely related lineages of the louse Polyplax serrata with different host specificities.</title>
        <authorList>
            <person name="Martinu J."/>
            <person name="Tarabai H."/>
            <person name="Stefka J."/>
            <person name="Hypsa V."/>
        </authorList>
    </citation>
    <scope>NUCLEOTIDE SEQUENCE [LARGE SCALE GENOMIC DNA]</scope>
    <source>
        <strain evidence="6">HR10_N</strain>
    </source>
</reference>
<feature type="domain" description="PPM-type phosphatase" evidence="5">
    <location>
        <begin position="59"/>
        <end position="465"/>
    </location>
</feature>
<dbReference type="PROSITE" id="PS01032">
    <property type="entry name" value="PPM_1"/>
    <property type="match status" value="1"/>
</dbReference>
<dbReference type="PANTHER" id="PTHR13832">
    <property type="entry name" value="PROTEIN PHOSPHATASE 2C"/>
    <property type="match status" value="1"/>
</dbReference>
<dbReference type="GO" id="GO:0004741">
    <property type="term" value="F:[pyruvate dehydrogenase (acetyl-transferring)]-phosphatase activity"/>
    <property type="evidence" value="ECO:0007669"/>
    <property type="project" value="TreeGrafter"/>
</dbReference>
<dbReference type="Pfam" id="PF00481">
    <property type="entry name" value="PP2C"/>
    <property type="match status" value="1"/>
</dbReference>
<dbReference type="InterPro" id="IPR000222">
    <property type="entry name" value="PP2C_BS"/>
</dbReference>
<dbReference type="InterPro" id="IPR015655">
    <property type="entry name" value="PP2C"/>
</dbReference>
<dbReference type="Gene3D" id="3.60.40.10">
    <property type="entry name" value="PPM-type phosphatase domain"/>
    <property type="match status" value="1"/>
</dbReference>
<dbReference type="PROSITE" id="PS51746">
    <property type="entry name" value="PPM_2"/>
    <property type="match status" value="1"/>
</dbReference>
<dbReference type="InterPro" id="IPR001932">
    <property type="entry name" value="PPM-type_phosphatase-like_dom"/>
</dbReference>
<name>A0AAN8S2P6_POLSC</name>
<sequence length="478" mass="54064">MIIAPRIKLFFKERDRVYDEKYKYMRIQENADIVADEQKINNLLQANEFTKEFGTGCSIKSYDTNQLPSNDPMEDTRTEAHCIHNNGYLFGVFDGHGGGSCAQVVAKRLFHYITAFFLNHHQLLQLSESISSAPDNPLKTLNFYNEKFEFVDVLRNLYTKSYHMFINELIESNATDNLSVENILERSFLRLDADISREATESVTNVAVHPKAVSVAMSGAVSCVAYISGPHLYVASAGDCQAVVGTLGDNEQWTPKVLSVQHNSENIKEVNRIIKEHPQSEKETVIKGDRLLGHLAPLRAFGDFRYKWSGDVLDKIAGPFYGSNAKPADYHTPPYLTAKPDVTYHHLTVKDKFLVLATDGLWDFISPQQVVRMVGEHMRGKSVLTPFSLPKENLTLGEINEALLFRNECLTMKPIDTNVCTHLLRNALGGTEYGLDHGRLSQYLSLPQEVVRGFRDDISITVVYFDPDYLRLFMPDVK</sequence>
<dbReference type="CDD" id="cd00143">
    <property type="entry name" value="PP2Cc"/>
    <property type="match status" value="1"/>
</dbReference>
<dbReference type="GO" id="GO:0005739">
    <property type="term" value="C:mitochondrion"/>
    <property type="evidence" value="ECO:0007669"/>
    <property type="project" value="TreeGrafter"/>
</dbReference>